<dbReference type="EMBL" id="VFPA01000003">
    <property type="protein sequence ID" value="TQM09296.1"/>
    <property type="molecule type" value="Genomic_DNA"/>
</dbReference>
<evidence type="ECO:0000313" key="1">
    <source>
        <dbReference type="EMBL" id="TQM09296.1"/>
    </source>
</evidence>
<keyword evidence="2" id="KW-1185">Reference proteome</keyword>
<name>A0A543DIY6_9PSEU</name>
<sequence>MRVDLRSLTTQVERVSRHYAERFGITRSSDWHLLKLHEEVGELTQAHLMRQGQSRQKGLSAADLDARFAAEIADVVCHALLIAAHHSIDVQGEIERKWLSRMP</sequence>
<dbReference type="AlphaFoldDB" id="A0A543DIY6"/>
<dbReference type="CDD" id="cd11538">
    <property type="entry name" value="NTP-PPase_u1"/>
    <property type="match status" value="1"/>
</dbReference>
<gene>
    <name evidence="1" type="ORF">FB558_5048</name>
</gene>
<evidence type="ECO:0008006" key="3">
    <source>
        <dbReference type="Google" id="ProtNLM"/>
    </source>
</evidence>
<accession>A0A543DIY6</accession>
<dbReference type="Gene3D" id="1.10.287.1080">
    <property type="entry name" value="MazG-like"/>
    <property type="match status" value="1"/>
</dbReference>
<protein>
    <recommendedName>
        <fullName evidence="3">NTP pyrophosphatase (Non-canonical NTP hydrolase)</fullName>
    </recommendedName>
</protein>
<organism evidence="1 2">
    <name type="scientific">Pseudonocardia kunmingensis</name>
    <dbReference type="NCBI Taxonomy" id="630975"/>
    <lineage>
        <taxon>Bacteria</taxon>
        <taxon>Bacillati</taxon>
        <taxon>Actinomycetota</taxon>
        <taxon>Actinomycetes</taxon>
        <taxon>Pseudonocardiales</taxon>
        <taxon>Pseudonocardiaceae</taxon>
        <taxon>Pseudonocardia</taxon>
    </lineage>
</organism>
<dbReference type="Proteomes" id="UP000315677">
    <property type="component" value="Unassembled WGS sequence"/>
</dbReference>
<reference evidence="1 2" key="1">
    <citation type="submission" date="2019-06" db="EMBL/GenBank/DDBJ databases">
        <title>Sequencing the genomes of 1000 actinobacteria strains.</title>
        <authorList>
            <person name="Klenk H.-P."/>
        </authorList>
    </citation>
    <scope>NUCLEOTIDE SEQUENCE [LARGE SCALE GENOMIC DNA]</scope>
    <source>
        <strain evidence="1 2">DSM 45301</strain>
    </source>
</reference>
<dbReference type="SUPFAM" id="SSF101386">
    <property type="entry name" value="all-alpha NTP pyrophosphatases"/>
    <property type="match status" value="1"/>
</dbReference>
<proteinExistence type="predicted"/>
<comment type="caution">
    <text evidence="1">The sequence shown here is derived from an EMBL/GenBank/DDBJ whole genome shotgun (WGS) entry which is preliminary data.</text>
</comment>
<evidence type="ECO:0000313" key="2">
    <source>
        <dbReference type="Proteomes" id="UP000315677"/>
    </source>
</evidence>